<reference evidence="1" key="1">
    <citation type="journal article" date="2020" name="Fungal Divers.">
        <title>Resolving the Mortierellaceae phylogeny through synthesis of multi-gene phylogenetics and phylogenomics.</title>
        <authorList>
            <person name="Vandepol N."/>
            <person name="Liber J."/>
            <person name="Desiro A."/>
            <person name="Na H."/>
            <person name="Kennedy M."/>
            <person name="Barry K."/>
            <person name="Grigoriev I.V."/>
            <person name="Miller A.N."/>
            <person name="O'Donnell K."/>
            <person name="Stajich J.E."/>
            <person name="Bonito G."/>
        </authorList>
    </citation>
    <scope>NUCLEOTIDE SEQUENCE</scope>
    <source>
        <strain evidence="1">MES-2147</strain>
    </source>
</reference>
<dbReference type="AlphaFoldDB" id="A0A9P6M8T4"/>
<sequence>MTPKTNELFSDYGKRAELEMQRAGMDDKAPAIISYLESTVPPAACSDMRQSYLIDYLYNHLGITKPTIPTDSFRAWLRATKYSTWKEK</sequence>
<accession>A0A9P6M8T4</accession>
<keyword evidence="2" id="KW-1185">Reference proteome</keyword>
<evidence type="ECO:0000313" key="2">
    <source>
        <dbReference type="Proteomes" id="UP000749646"/>
    </source>
</evidence>
<dbReference type="EMBL" id="JAAAHW010003799">
    <property type="protein sequence ID" value="KAF9980716.1"/>
    <property type="molecule type" value="Genomic_DNA"/>
</dbReference>
<dbReference type="Proteomes" id="UP000749646">
    <property type="component" value="Unassembled WGS sequence"/>
</dbReference>
<protein>
    <submittedName>
        <fullName evidence="1">Uncharacterized protein</fullName>
    </submittedName>
</protein>
<organism evidence="1 2">
    <name type="scientific">Modicella reniformis</name>
    <dbReference type="NCBI Taxonomy" id="1440133"/>
    <lineage>
        <taxon>Eukaryota</taxon>
        <taxon>Fungi</taxon>
        <taxon>Fungi incertae sedis</taxon>
        <taxon>Mucoromycota</taxon>
        <taxon>Mortierellomycotina</taxon>
        <taxon>Mortierellomycetes</taxon>
        <taxon>Mortierellales</taxon>
        <taxon>Mortierellaceae</taxon>
        <taxon>Modicella</taxon>
    </lineage>
</organism>
<comment type="caution">
    <text evidence="1">The sequence shown here is derived from an EMBL/GenBank/DDBJ whole genome shotgun (WGS) entry which is preliminary data.</text>
</comment>
<proteinExistence type="predicted"/>
<name>A0A9P6M8T4_9FUNG</name>
<evidence type="ECO:0000313" key="1">
    <source>
        <dbReference type="EMBL" id="KAF9980716.1"/>
    </source>
</evidence>
<gene>
    <name evidence="1" type="ORF">BGZ65_004761</name>
</gene>